<evidence type="ECO:0000313" key="12">
    <source>
        <dbReference type="Proteomes" id="UP000284403"/>
    </source>
</evidence>
<keyword evidence="6 10" id="KW-1133">Transmembrane helix</keyword>
<comment type="similarity">
    <text evidence="2 9">Belongs to the mitochondrial carrier (TC 2.A.29) family.</text>
</comment>
<dbReference type="InterPro" id="IPR044712">
    <property type="entry name" value="SLC25A32-like"/>
</dbReference>
<dbReference type="GeneID" id="40319710"/>
<feature type="transmembrane region" description="Helical" evidence="10">
    <location>
        <begin position="145"/>
        <end position="165"/>
    </location>
</feature>
<comment type="subcellular location">
    <subcellularLocation>
        <location evidence="1">Membrane</location>
        <topology evidence="1">Multi-pass membrane protein</topology>
    </subcellularLocation>
</comment>
<evidence type="ECO:0000256" key="2">
    <source>
        <dbReference type="ARBA" id="ARBA00006375"/>
    </source>
</evidence>
<accession>A0A3R7LFZ9</accession>
<dbReference type="Proteomes" id="UP000284403">
    <property type="component" value="Unassembled WGS sequence"/>
</dbReference>
<reference evidence="11 12" key="1">
    <citation type="journal article" date="2018" name="BMC Genomics">
        <title>Genomic comparison of Trypanosoma conorhini and Trypanosoma rangeli to Trypanosoma cruzi strains of high and low virulence.</title>
        <authorList>
            <person name="Bradwell K.R."/>
            <person name="Koparde V.N."/>
            <person name="Matveyev A.V."/>
            <person name="Serrano M.G."/>
            <person name="Alves J.M."/>
            <person name="Parikh H."/>
            <person name="Huang B."/>
            <person name="Lee V."/>
            <person name="Espinosa-Alvarez O."/>
            <person name="Ortiz P.A."/>
            <person name="Costa-Martins A.G."/>
            <person name="Teixeira M.M."/>
            <person name="Buck G.A."/>
        </authorList>
    </citation>
    <scope>NUCLEOTIDE SEQUENCE [LARGE SCALE GENOMIC DNA]</scope>
    <source>
        <strain evidence="11 12">025E</strain>
    </source>
</reference>
<feature type="repeat" description="Solcar" evidence="8">
    <location>
        <begin position="42"/>
        <end position="135"/>
    </location>
</feature>
<keyword evidence="4 8" id="KW-0812">Transmembrane</keyword>
<dbReference type="InterPro" id="IPR018108">
    <property type="entry name" value="MCP_transmembrane"/>
</dbReference>
<feature type="repeat" description="Solcar" evidence="8">
    <location>
        <begin position="241"/>
        <end position="330"/>
    </location>
</feature>
<gene>
    <name evidence="11" type="ORF">Tco025E_06099</name>
</gene>
<dbReference type="OrthoDB" id="270584at2759"/>
<evidence type="ECO:0000313" key="11">
    <source>
        <dbReference type="EMBL" id="RNF13653.1"/>
    </source>
</evidence>
<dbReference type="EMBL" id="MKKU01000396">
    <property type="protein sequence ID" value="RNF13653.1"/>
    <property type="molecule type" value="Genomic_DNA"/>
</dbReference>
<name>A0A3R7LFZ9_9TRYP</name>
<dbReference type="Pfam" id="PF00153">
    <property type="entry name" value="Mito_carr"/>
    <property type="match status" value="3"/>
</dbReference>
<dbReference type="SUPFAM" id="SSF103506">
    <property type="entry name" value="Mitochondrial carrier"/>
    <property type="match status" value="1"/>
</dbReference>
<feature type="repeat" description="Solcar" evidence="8">
    <location>
        <begin position="139"/>
        <end position="226"/>
    </location>
</feature>
<evidence type="ECO:0000256" key="5">
    <source>
        <dbReference type="ARBA" id="ARBA00022737"/>
    </source>
</evidence>
<dbReference type="PANTHER" id="PTHR45683">
    <property type="entry name" value="MITOCHONDRIAL NICOTINAMIDE ADENINE DINUCLEOTIDE TRANSPORTER 1-RELATED-RELATED"/>
    <property type="match status" value="1"/>
</dbReference>
<dbReference type="PROSITE" id="PS50920">
    <property type="entry name" value="SOLCAR"/>
    <property type="match status" value="3"/>
</dbReference>
<dbReference type="GO" id="GO:0006862">
    <property type="term" value="P:nucleotide transport"/>
    <property type="evidence" value="ECO:0007669"/>
    <property type="project" value="InterPro"/>
</dbReference>
<keyword evidence="3 9" id="KW-0813">Transport</keyword>
<evidence type="ECO:0000256" key="3">
    <source>
        <dbReference type="ARBA" id="ARBA00022448"/>
    </source>
</evidence>
<keyword evidence="12" id="KW-1185">Reference proteome</keyword>
<evidence type="ECO:0000256" key="1">
    <source>
        <dbReference type="ARBA" id="ARBA00004141"/>
    </source>
</evidence>
<protein>
    <submittedName>
        <fullName evidence="11">Mitochondrial carrier protein</fullName>
    </submittedName>
</protein>
<keyword evidence="7 8" id="KW-0472">Membrane</keyword>
<organism evidence="11 12">
    <name type="scientific">Trypanosoma conorhini</name>
    <dbReference type="NCBI Taxonomy" id="83891"/>
    <lineage>
        <taxon>Eukaryota</taxon>
        <taxon>Discoba</taxon>
        <taxon>Euglenozoa</taxon>
        <taxon>Kinetoplastea</taxon>
        <taxon>Metakinetoplastina</taxon>
        <taxon>Trypanosomatida</taxon>
        <taxon>Trypanosomatidae</taxon>
        <taxon>Trypanosoma</taxon>
    </lineage>
</organism>
<evidence type="ECO:0000256" key="8">
    <source>
        <dbReference type="PROSITE-ProRule" id="PRU00282"/>
    </source>
</evidence>
<dbReference type="InterPro" id="IPR023395">
    <property type="entry name" value="MCP_dom_sf"/>
</dbReference>
<evidence type="ECO:0000256" key="10">
    <source>
        <dbReference type="SAM" id="Phobius"/>
    </source>
</evidence>
<sequence length="335" mass="37376">MSTAYRNGSHASSPIQNVTTATAATVAVSSDSGRSGKTDLQSSPLSHTVSTQMASAASTLIFYPFDMLRVRFMSQDGTVQRQHNGQTYHSIRRALATIYREEGPRALFRGCHVAVLGSVTAWGIYMYTYRSLCCSADVSSFLGRAGISFLASLFSTVLTSPIWLIKTRMQIEDATQSRKYVTFRSGFRQVVRTTGFRSLWRGVSLQMTLVLPNALNYPMYDFFKGITLQARSRQAAKGGDLSVPETLVCSTLTKLILVLLSHPIMFLKVRLQDQRWNLGEVKYTNVRRSVLLTLKREGVRGMFRGLNSSLLHSLPRGVTHYLLYERALGVLDAYL</sequence>
<comment type="caution">
    <text evidence="11">The sequence shown here is derived from an EMBL/GenBank/DDBJ whole genome shotgun (WGS) entry which is preliminary data.</text>
</comment>
<evidence type="ECO:0000256" key="7">
    <source>
        <dbReference type="ARBA" id="ARBA00023136"/>
    </source>
</evidence>
<evidence type="ECO:0000256" key="4">
    <source>
        <dbReference type="ARBA" id="ARBA00022692"/>
    </source>
</evidence>
<dbReference type="GO" id="GO:0016020">
    <property type="term" value="C:membrane"/>
    <property type="evidence" value="ECO:0007669"/>
    <property type="project" value="UniProtKB-SubCell"/>
</dbReference>
<dbReference type="Gene3D" id="1.50.40.10">
    <property type="entry name" value="Mitochondrial carrier domain"/>
    <property type="match status" value="2"/>
</dbReference>
<keyword evidence="5" id="KW-0677">Repeat</keyword>
<evidence type="ECO:0000256" key="9">
    <source>
        <dbReference type="RuleBase" id="RU000488"/>
    </source>
</evidence>
<dbReference type="RefSeq" id="XP_029226881.1">
    <property type="nucleotide sequence ID" value="XM_029372988.1"/>
</dbReference>
<dbReference type="GO" id="GO:0055085">
    <property type="term" value="P:transmembrane transport"/>
    <property type="evidence" value="ECO:0007669"/>
    <property type="project" value="InterPro"/>
</dbReference>
<feature type="transmembrane region" description="Helical" evidence="10">
    <location>
        <begin position="106"/>
        <end position="125"/>
    </location>
</feature>
<dbReference type="AlphaFoldDB" id="A0A3R7LFZ9"/>
<proteinExistence type="inferred from homology"/>
<evidence type="ECO:0000256" key="6">
    <source>
        <dbReference type="ARBA" id="ARBA00022989"/>
    </source>
</evidence>